<reference evidence="2 3" key="1">
    <citation type="submission" date="2024-02" db="EMBL/GenBank/DDBJ databases">
        <title>De novo assembly and annotation of 12 fungi associated with fruit tree decline syndrome in Ontario, Canada.</title>
        <authorList>
            <person name="Sulman M."/>
            <person name="Ellouze W."/>
            <person name="Ilyukhin E."/>
        </authorList>
    </citation>
    <scope>NUCLEOTIDE SEQUENCE [LARGE SCALE GENOMIC DNA]</scope>
    <source>
        <strain evidence="2 3">M97-236</strain>
    </source>
</reference>
<organism evidence="2 3">
    <name type="scientific">Nothophoma quercina</name>
    <dbReference type="NCBI Taxonomy" id="749835"/>
    <lineage>
        <taxon>Eukaryota</taxon>
        <taxon>Fungi</taxon>
        <taxon>Dikarya</taxon>
        <taxon>Ascomycota</taxon>
        <taxon>Pezizomycotina</taxon>
        <taxon>Dothideomycetes</taxon>
        <taxon>Pleosporomycetidae</taxon>
        <taxon>Pleosporales</taxon>
        <taxon>Pleosporineae</taxon>
        <taxon>Didymellaceae</taxon>
        <taxon>Nothophoma</taxon>
    </lineage>
</organism>
<dbReference type="Gene3D" id="1.10.510.10">
    <property type="entry name" value="Transferase(Phosphotransferase) domain 1"/>
    <property type="match status" value="1"/>
</dbReference>
<dbReference type="Proteomes" id="UP001521222">
    <property type="component" value="Unassembled WGS sequence"/>
</dbReference>
<keyword evidence="3" id="KW-1185">Reference proteome</keyword>
<dbReference type="InterPro" id="IPR000719">
    <property type="entry name" value="Prot_kinase_dom"/>
</dbReference>
<accession>A0ABR3RB80</accession>
<dbReference type="InterPro" id="IPR011009">
    <property type="entry name" value="Kinase-like_dom_sf"/>
</dbReference>
<comment type="caution">
    <text evidence="2">The sequence shown here is derived from an EMBL/GenBank/DDBJ whole genome shotgun (WGS) entry which is preliminary data.</text>
</comment>
<gene>
    <name evidence="2" type="ORF">SLS59_005334</name>
</gene>
<feature type="domain" description="Protein kinase" evidence="1">
    <location>
        <begin position="1"/>
        <end position="300"/>
    </location>
</feature>
<sequence length="300" mass="33761">MALQKLIAVKIAYASSDSSSIRSLKNEIKTLQIIRETNQAAKEATAAAVAIEQQAVTEETTEDRTRRPKLTKSEAFFQILDSGVGPLENTHFLITTTLPLICTLDALKPHLLALPEAFTWLLYLEVSKALSWLNETCKPSIAQGDLHWANILIGYQSLDPQVGRALPQVKLIDFGKSVIHGAEEGFMYEEKYKKTVRHDKGHLIGMLDFMLNKIMSGGSARSQDLRGLYRFIQYAAKSRDDEKAMQFHALNQRFKKLAEQNLADVTQADCVDIWNRVMEVTVERRGKIKGKIEKLLQVST</sequence>
<dbReference type="SUPFAM" id="SSF56112">
    <property type="entry name" value="Protein kinase-like (PK-like)"/>
    <property type="match status" value="1"/>
</dbReference>
<dbReference type="EMBL" id="JAKIXB020000016">
    <property type="protein sequence ID" value="KAL1601182.1"/>
    <property type="molecule type" value="Genomic_DNA"/>
</dbReference>
<evidence type="ECO:0000313" key="2">
    <source>
        <dbReference type="EMBL" id="KAL1601182.1"/>
    </source>
</evidence>
<evidence type="ECO:0000259" key="1">
    <source>
        <dbReference type="PROSITE" id="PS50011"/>
    </source>
</evidence>
<evidence type="ECO:0000313" key="3">
    <source>
        <dbReference type="Proteomes" id="UP001521222"/>
    </source>
</evidence>
<proteinExistence type="predicted"/>
<name>A0ABR3RB80_9PLEO</name>
<dbReference type="PROSITE" id="PS50011">
    <property type="entry name" value="PROTEIN_KINASE_DOM"/>
    <property type="match status" value="1"/>
</dbReference>
<protein>
    <recommendedName>
        <fullName evidence="1">Protein kinase domain-containing protein</fullName>
    </recommendedName>
</protein>